<dbReference type="GeneID" id="81390314"/>
<accession>A0A9W9G9X6</accession>
<gene>
    <name evidence="1" type="ORF">NUU61_000562</name>
</gene>
<dbReference type="Proteomes" id="UP001141434">
    <property type="component" value="Unassembled WGS sequence"/>
</dbReference>
<dbReference type="EMBL" id="JAPMSZ010000001">
    <property type="protein sequence ID" value="KAJ5114803.1"/>
    <property type="molecule type" value="Genomic_DNA"/>
</dbReference>
<evidence type="ECO:0000313" key="1">
    <source>
        <dbReference type="EMBL" id="KAJ5114803.1"/>
    </source>
</evidence>
<dbReference type="RefSeq" id="XP_056515996.1">
    <property type="nucleotide sequence ID" value="XM_056651146.1"/>
</dbReference>
<proteinExistence type="predicted"/>
<dbReference type="AlphaFoldDB" id="A0A9W9G9X6"/>
<evidence type="ECO:0000313" key="2">
    <source>
        <dbReference type="Proteomes" id="UP001141434"/>
    </source>
</evidence>
<keyword evidence="2" id="KW-1185">Reference proteome</keyword>
<sequence>MTRIPEKTIAWLMEPGEGGSLQELIELMAQVSRMAAAVENADASDYEGCRSLFDECLKLEKKHMDLLNLIGHNMDRELPTYTRGELKTAVPATDDLFGPAFRFSSVDQANVHIFLWLSLPFLYPLIHQCQVLTLSDTPDCLRIEGYLAKEAAYHLSTFYVGQAARCLPYLGQSGMHSWSLFYGILFAIQAARVYSHVRDWERFLWAQDIFTCLELSGFGYATRFREIWWNYWFDTHRHNLFRLVDYKELTKEDQPTLSIDYN</sequence>
<name>A0A9W9G9X6_9EURO</name>
<comment type="caution">
    <text evidence="1">The sequence shown here is derived from an EMBL/GenBank/DDBJ whole genome shotgun (WGS) entry which is preliminary data.</text>
</comment>
<dbReference type="OrthoDB" id="4491390at2759"/>
<reference evidence="1" key="1">
    <citation type="submission" date="2022-11" db="EMBL/GenBank/DDBJ databases">
        <authorList>
            <person name="Petersen C."/>
        </authorList>
    </citation>
    <scope>NUCLEOTIDE SEQUENCE</scope>
    <source>
        <strain evidence="1">IBT 34128</strain>
    </source>
</reference>
<reference evidence="1" key="2">
    <citation type="journal article" date="2023" name="IMA Fungus">
        <title>Comparative genomic study of the Penicillium genus elucidates a diverse pangenome and 15 lateral gene transfer events.</title>
        <authorList>
            <person name="Petersen C."/>
            <person name="Sorensen T."/>
            <person name="Nielsen M.R."/>
            <person name="Sondergaard T.E."/>
            <person name="Sorensen J.L."/>
            <person name="Fitzpatrick D.A."/>
            <person name="Frisvad J.C."/>
            <person name="Nielsen K.L."/>
        </authorList>
    </citation>
    <scope>NUCLEOTIDE SEQUENCE</scope>
    <source>
        <strain evidence="1">IBT 34128</strain>
    </source>
</reference>
<protein>
    <submittedName>
        <fullName evidence="1">Uncharacterized protein</fullName>
    </submittedName>
</protein>
<organism evidence="1 2">
    <name type="scientific">Penicillium alfredii</name>
    <dbReference type="NCBI Taxonomy" id="1506179"/>
    <lineage>
        <taxon>Eukaryota</taxon>
        <taxon>Fungi</taxon>
        <taxon>Dikarya</taxon>
        <taxon>Ascomycota</taxon>
        <taxon>Pezizomycotina</taxon>
        <taxon>Eurotiomycetes</taxon>
        <taxon>Eurotiomycetidae</taxon>
        <taxon>Eurotiales</taxon>
        <taxon>Aspergillaceae</taxon>
        <taxon>Penicillium</taxon>
    </lineage>
</organism>